<keyword evidence="1" id="KW-0175">Coiled coil</keyword>
<dbReference type="Proteomes" id="UP001500454">
    <property type="component" value="Unassembled WGS sequence"/>
</dbReference>
<sequence length="272" mass="29053">MKTTSFLFALATAASLVLSGCSNQSETTEASTATTDEHAGHDHASSDAGGMNHDAAGAGSGMMAAMHANMQAMEAEKPAGNTDHDFAHLMMAHHQGAVAMADLQLKNGKDATLRQMAEKIKADQQREIAELERVATRLDGAPSNYNPNNPADPFTQKMKASMDLMMADMPRETGNTDVDFAALMIPHHQSALAMIQAELDHGRDTKLKEMAQKMMAEQKKEIEQLKAWQAKNGGATAKPTAAVYECTMGCEGSTSNKPGKCPKCGMDLVKKA</sequence>
<proteinExistence type="predicted"/>
<keyword evidence="7" id="KW-1185">Reference proteome</keyword>
<evidence type="ECO:0008006" key="8">
    <source>
        <dbReference type="Google" id="ProtNLM"/>
    </source>
</evidence>
<evidence type="ECO:0000256" key="1">
    <source>
        <dbReference type="SAM" id="Coils"/>
    </source>
</evidence>
<feature type="chain" id="PRO_5046574426" description="DUF305 domain-containing protein" evidence="3">
    <location>
        <begin position="25"/>
        <end position="272"/>
    </location>
</feature>
<feature type="domain" description="Heavy metal binding" evidence="5">
    <location>
        <begin position="243"/>
        <end position="271"/>
    </location>
</feature>
<dbReference type="PANTHER" id="PTHR36933:SF1">
    <property type="entry name" value="SLL0788 PROTEIN"/>
    <property type="match status" value="1"/>
</dbReference>
<dbReference type="InterPro" id="IPR012347">
    <property type="entry name" value="Ferritin-like"/>
</dbReference>
<evidence type="ECO:0000256" key="3">
    <source>
        <dbReference type="SAM" id="SignalP"/>
    </source>
</evidence>
<feature type="signal peptide" evidence="3">
    <location>
        <begin position="1"/>
        <end position="24"/>
    </location>
</feature>
<organism evidence="6 7">
    <name type="scientific">Hymenobacter koreensis</name>
    <dbReference type="NCBI Taxonomy" id="1084523"/>
    <lineage>
        <taxon>Bacteria</taxon>
        <taxon>Pseudomonadati</taxon>
        <taxon>Bacteroidota</taxon>
        <taxon>Cytophagia</taxon>
        <taxon>Cytophagales</taxon>
        <taxon>Hymenobacteraceae</taxon>
        <taxon>Hymenobacter</taxon>
    </lineage>
</organism>
<name>A0ABP8IZ21_9BACT</name>
<gene>
    <name evidence="6" type="ORF">GCM10023186_20250</name>
</gene>
<feature type="region of interest" description="Disordered" evidence="2">
    <location>
        <begin position="21"/>
        <end position="57"/>
    </location>
</feature>
<evidence type="ECO:0000313" key="6">
    <source>
        <dbReference type="EMBL" id="GAA4381099.1"/>
    </source>
</evidence>
<dbReference type="EMBL" id="BAABHA010000004">
    <property type="protein sequence ID" value="GAA4381099.1"/>
    <property type="molecule type" value="Genomic_DNA"/>
</dbReference>
<dbReference type="InterPro" id="IPR005183">
    <property type="entry name" value="DUF305_CopM-like"/>
</dbReference>
<dbReference type="Pfam" id="PF03713">
    <property type="entry name" value="DUF305"/>
    <property type="match status" value="1"/>
</dbReference>
<keyword evidence="3" id="KW-0732">Signal</keyword>
<evidence type="ECO:0000256" key="2">
    <source>
        <dbReference type="SAM" id="MobiDB-lite"/>
    </source>
</evidence>
<dbReference type="RefSeq" id="WP_345223822.1">
    <property type="nucleotide sequence ID" value="NZ_BAABHA010000004.1"/>
</dbReference>
<accession>A0ABP8IZ21</accession>
<dbReference type="Pfam" id="PF19335">
    <property type="entry name" value="HMBD"/>
    <property type="match status" value="1"/>
</dbReference>
<protein>
    <recommendedName>
        <fullName evidence="8">DUF305 domain-containing protein</fullName>
    </recommendedName>
</protein>
<comment type="caution">
    <text evidence="6">The sequence shown here is derived from an EMBL/GenBank/DDBJ whole genome shotgun (WGS) entry which is preliminary data.</text>
</comment>
<dbReference type="PANTHER" id="PTHR36933">
    <property type="entry name" value="SLL0788 PROTEIN"/>
    <property type="match status" value="1"/>
</dbReference>
<feature type="domain" description="DUF305" evidence="4">
    <location>
        <begin position="83"/>
        <end position="228"/>
    </location>
</feature>
<feature type="compositionally biased region" description="Low complexity" evidence="2">
    <location>
        <begin position="21"/>
        <end position="34"/>
    </location>
</feature>
<evidence type="ECO:0000313" key="7">
    <source>
        <dbReference type="Proteomes" id="UP001500454"/>
    </source>
</evidence>
<dbReference type="Gene3D" id="1.20.1260.10">
    <property type="match status" value="2"/>
</dbReference>
<evidence type="ECO:0000259" key="5">
    <source>
        <dbReference type="Pfam" id="PF19335"/>
    </source>
</evidence>
<dbReference type="PROSITE" id="PS51257">
    <property type="entry name" value="PROKAR_LIPOPROTEIN"/>
    <property type="match status" value="1"/>
</dbReference>
<evidence type="ECO:0000259" key="4">
    <source>
        <dbReference type="Pfam" id="PF03713"/>
    </source>
</evidence>
<feature type="coiled-coil region" evidence="1">
    <location>
        <begin position="114"/>
        <end position="141"/>
    </location>
</feature>
<feature type="compositionally biased region" description="Basic and acidic residues" evidence="2">
    <location>
        <begin position="35"/>
        <end position="45"/>
    </location>
</feature>
<reference evidence="7" key="1">
    <citation type="journal article" date="2019" name="Int. J. Syst. Evol. Microbiol.">
        <title>The Global Catalogue of Microorganisms (GCM) 10K type strain sequencing project: providing services to taxonomists for standard genome sequencing and annotation.</title>
        <authorList>
            <consortium name="The Broad Institute Genomics Platform"/>
            <consortium name="The Broad Institute Genome Sequencing Center for Infectious Disease"/>
            <person name="Wu L."/>
            <person name="Ma J."/>
        </authorList>
    </citation>
    <scope>NUCLEOTIDE SEQUENCE [LARGE SCALE GENOMIC DNA]</scope>
    <source>
        <strain evidence="7">JCM 17924</strain>
    </source>
</reference>
<dbReference type="InterPro" id="IPR045800">
    <property type="entry name" value="HMBD"/>
</dbReference>